<dbReference type="EMBL" id="MU004315">
    <property type="protein sequence ID" value="KAF2658466.1"/>
    <property type="molecule type" value="Genomic_DNA"/>
</dbReference>
<organism evidence="2 3">
    <name type="scientific">Lophiostoma macrostomum CBS 122681</name>
    <dbReference type="NCBI Taxonomy" id="1314788"/>
    <lineage>
        <taxon>Eukaryota</taxon>
        <taxon>Fungi</taxon>
        <taxon>Dikarya</taxon>
        <taxon>Ascomycota</taxon>
        <taxon>Pezizomycotina</taxon>
        <taxon>Dothideomycetes</taxon>
        <taxon>Pleosporomycetidae</taxon>
        <taxon>Pleosporales</taxon>
        <taxon>Lophiostomataceae</taxon>
        <taxon>Lophiostoma</taxon>
    </lineage>
</organism>
<dbReference type="AlphaFoldDB" id="A0A6A6TGA9"/>
<reference evidence="2" key="1">
    <citation type="journal article" date="2020" name="Stud. Mycol.">
        <title>101 Dothideomycetes genomes: a test case for predicting lifestyles and emergence of pathogens.</title>
        <authorList>
            <person name="Haridas S."/>
            <person name="Albert R."/>
            <person name="Binder M."/>
            <person name="Bloem J."/>
            <person name="Labutti K."/>
            <person name="Salamov A."/>
            <person name="Andreopoulos B."/>
            <person name="Baker S."/>
            <person name="Barry K."/>
            <person name="Bills G."/>
            <person name="Bluhm B."/>
            <person name="Cannon C."/>
            <person name="Castanera R."/>
            <person name="Culley D."/>
            <person name="Daum C."/>
            <person name="Ezra D."/>
            <person name="Gonzalez J."/>
            <person name="Henrissat B."/>
            <person name="Kuo A."/>
            <person name="Liang C."/>
            <person name="Lipzen A."/>
            <person name="Lutzoni F."/>
            <person name="Magnuson J."/>
            <person name="Mondo S."/>
            <person name="Nolan M."/>
            <person name="Ohm R."/>
            <person name="Pangilinan J."/>
            <person name="Park H.-J."/>
            <person name="Ramirez L."/>
            <person name="Alfaro M."/>
            <person name="Sun H."/>
            <person name="Tritt A."/>
            <person name="Yoshinaga Y."/>
            <person name="Zwiers L.-H."/>
            <person name="Turgeon B."/>
            <person name="Goodwin S."/>
            <person name="Spatafora J."/>
            <person name="Crous P."/>
            <person name="Grigoriev I."/>
        </authorList>
    </citation>
    <scope>NUCLEOTIDE SEQUENCE</scope>
    <source>
        <strain evidence="2">CBS 122681</strain>
    </source>
</reference>
<sequence length="134" mass="15625">MRALIDELDAERDAWEQERSELYDEHVSKSEAASKLKAENKKLADRNDELAAKANELLRECMEYKKTSDELEATVEPLKESNQANLAILSRQTDMIHRLETELDDKDKELRLTKQELEDTLSKYRKIEDIMKGV</sequence>
<accession>A0A6A6TGA9</accession>
<proteinExistence type="predicted"/>
<evidence type="ECO:0000313" key="2">
    <source>
        <dbReference type="EMBL" id="KAF2658466.1"/>
    </source>
</evidence>
<keyword evidence="1" id="KW-0175">Coiled coil</keyword>
<protein>
    <submittedName>
        <fullName evidence="2">Uncharacterized protein</fullName>
    </submittedName>
</protein>
<keyword evidence="3" id="KW-1185">Reference proteome</keyword>
<evidence type="ECO:0000256" key="1">
    <source>
        <dbReference type="SAM" id="Coils"/>
    </source>
</evidence>
<feature type="coiled-coil region" evidence="1">
    <location>
        <begin position="5"/>
        <end position="123"/>
    </location>
</feature>
<evidence type="ECO:0000313" key="3">
    <source>
        <dbReference type="Proteomes" id="UP000799324"/>
    </source>
</evidence>
<gene>
    <name evidence="2" type="ORF">K491DRAFT_776441</name>
</gene>
<dbReference type="Proteomes" id="UP000799324">
    <property type="component" value="Unassembled WGS sequence"/>
</dbReference>
<name>A0A6A6TGA9_9PLEO</name>